<evidence type="ECO:0000313" key="2">
    <source>
        <dbReference type="Proteomes" id="UP000004095"/>
    </source>
</evidence>
<dbReference type="AlphaFoldDB" id="A1ZQY7"/>
<comment type="caution">
    <text evidence="1">The sequence shown here is derived from an EMBL/GenBank/DDBJ whole genome shotgun (WGS) entry which is preliminary data.</text>
</comment>
<reference evidence="1 2" key="1">
    <citation type="submission" date="2007-01" db="EMBL/GenBank/DDBJ databases">
        <authorList>
            <person name="Haygood M."/>
            <person name="Podell S."/>
            <person name="Anderson C."/>
            <person name="Hopkinson B."/>
            <person name="Roe K."/>
            <person name="Barbeau K."/>
            <person name="Gaasterland T."/>
            <person name="Ferriera S."/>
            <person name="Johnson J."/>
            <person name="Kravitz S."/>
            <person name="Beeson K."/>
            <person name="Sutton G."/>
            <person name="Rogers Y.-H."/>
            <person name="Friedman R."/>
            <person name="Frazier M."/>
            <person name="Venter J.C."/>
        </authorList>
    </citation>
    <scope>NUCLEOTIDE SEQUENCE [LARGE SCALE GENOMIC DNA]</scope>
    <source>
        <strain evidence="1 2">ATCC 23134</strain>
    </source>
</reference>
<accession>A1ZQY7</accession>
<gene>
    <name evidence="1" type="ORF">M23134_06602</name>
</gene>
<name>A1ZQY7_MICM2</name>
<proteinExistence type="predicted"/>
<keyword evidence="2" id="KW-1185">Reference proteome</keyword>
<protein>
    <submittedName>
        <fullName evidence="1">Uncharacterized protein</fullName>
    </submittedName>
</protein>
<dbReference type="Proteomes" id="UP000004095">
    <property type="component" value="Unassembled WGS sequence"/>
</dbReference>
<organism evidence="1 2">
    <name type="scientific">Microscilla marina ATCC 23134</name>
    <dbReference type="NCBI Taxonomy" id="313606"/>
    <lineage>
        <taxon>Bacteria</taxon>
        <taxon>Pseudomonadati</taxon>
        <taxon>Bacteroidota</taxon>
        <taxon>Cytophagia</taxon>
        <taxon>Cytophagales</taxon>
        <taxon>Microscillaceae</taxon>
        <taxon>Microscilla</taxon>
    </lineage>
</organism>
<evidence type="ECO:0000313" key="1">
    <source>
        <dbReference type="EMBL" id="EAY27292.1"/>
    </source>
</evidence>
<sequence>MQQALLLVLHNRWHCFKHLLNKYDKRFKLLLLGLLLLGGCK</sequence>
<dbReference type="EMBL" id="AAWS01000025">
    <property type="protein sequence ID" value="EAY27292.1"/>
    <property type="molecule type" value="Genomic_DNA"/>
</dbReference>